<keyword evidence="9" id="KW-1185">Reference proteome</keyword>
<feature type="compositionally biased region" description="Polar residues" evidence="7">
    <location>
        <begin position="210"/>
        <end position="220"/>
    </location>
</feature>
<keyword evidence="3" id="KW-0597">Phosphoprotein</keyword>
<dbReference type="CTD" id="43023"/>
<feature type="region of interest" description="Disordered" evidence="7">
    <location>
        <begin position="207"/>
        <end position="236"/>
    </location>
</feature>
<keyword evidence="6" id="KW-0238">DNA-binding</keyword>
<feature type="DNA-binding region" description="H-T-H motif" evidence="6">
    <location>
        <begin position="46"/>
        <end position="66"/>
    </location>
</feature>
<keyword evidence="5" id="KW-0804">Transcription</keyword>
<feature type="region of interest" description="Disordered" evidence="7">
    <location>
        <begin position="298"/>
        <end position="324"/>
    </location>
</feature>
<feature type="domain" description="HTH psq-type" evidence="8">
    <location>
        <begin position="16"/>
        <end position="70"/>
    </location>
</feature>
<dbReference type="OrthoDB" id="6624814at2759"/>
<dbReference type="PANTHER" id="PTHR33215:SF13">
    <property type="entry name" value="PROTEIN DISTAL ANTENNA"/>
    <property type="match status" value="1"/>
</dbReference>
<dbReference type="Pfam" id="PF04218">
    <property type="entry name" value="CENP-B_N"/>
    <property type="match status" value="1"/>
</dbReference>
<dbReference type="InParanoid" id="A0A6P8XXB3"/>
<dbReference type="KEGG" id="tpal:117639883"/>
<dbReference type="GO" id="GO:0003677">
    <property type="term" value="F:DNA binding"/>
    <property type="evidence" value="ECO:0007669"/>
    <property type="project" value="UniProtKB-UniRule"/>
</dbReference>
<feature type="region of interest" description="Disordered" evidence="7">
    <location>
        <begin position="1"/>
        <end position="25"/>
    </location>
</feature>
<proteinExistence type="predicted"/>
<dbReference type="GeneID" id="117639883"/>
<keyword evidence="6" id="KW-0539">Nucleus</keyword>
<keyword evidence="4" id="KW-0805">Transcription regulation</keyword>
<gene>
    <name evidence="10" type="primary">LOC117639883</name>
</gene>
<evidence type="ECO:0000256" key="3">
    <source>
        <dbReference type="ARBA" id="ARBA00022553"/>
    </source>
</evidence>
<evidence type="ECO:0000313" key="9">
    <source>
        <dbReference type="Proteomes" id="UP000515158"/>
    </source>
</evidence>
<evidence type="ECO:0000259" key="8">
    <source>
        <dbReference type="PROSITE" id="PS50960"/>
    </source>
</evidence>
<dbReference type="InterPro" id="IPR009057">
    <property type="entry name" value="Homeodomain-like_sf"/>
</dbReference>
<organism evidence="10">
    <name type="scientific">Thrips palmi</name>
    <name type="common">Melon thrips</name>
    <dbReference type="NCBI Taxonomy" id="161013"/>
    <lineage>
        <taxon>Eukaryota</taxon>
        <taxon>Metazoa</taxon>
        <taxon>Ecdysozoa</taxon>
        <taxon>Arthropoda</taxon>
        <taxon>Hexapoda</taxon>
        <taxon>Insecta</taxon>
        <taxon>Pterygota</taxon>
        <taxon>Neoptera</taxon>
        <taxon>Paraneoptera</taxon>
        <taxon>Thysanoptera</taxon>
        <taxon>Terebrantia</taxon>
        <taxon>Thripoidea</taxon>
        <taxon>Thripidae</taxon>
        <taxon>Thrips</taxon>
    </lineage>
</organism>
<evidence type="ECO:0000256" key="5">
    <source>
        <dbReference type="ARBA" id="ARBA00023163"/>
    </source>
</evidence>
<evidence type="ECO:0000313" key="10">
    <source>
        <dbReference type="RefSeq" id="XP_034231723.1"/>
    </source>
</evidence>
<evidence type="ECO:0000256" key="1">
    <source>
        <dbReference type="ARBA" id="ARBA00004123"/>
    </source>
</evidence>
<dbReference type="PROSITE" id="PS50960">
    <property type="entry name" value="HTH_PSQ"/>
    <property type="match status" value="1"/>
</dbReference>
<dbReference type="AlphaFoldDB" id="A0A6P8XXB3"/>
<name>A0A6P8XXB3_THRPL</name>
<dbReference type="Gene3D" id="1.10.10.10">
    <property type="entry name" value="Winged helix-like DNA-binding domain superfamily/Winged helix DNA-binding domain"/>
    <property type="match status" value="1"/>
</dbReference>
<evidence type="ECO:0000256" key="4">
    <source>
        <dbReference type="ARBA" id="ARBA00023015"/>
    </source>
</evidence>
<reference evidence="10" key="1">
    <citation type="submission" date="2025-08" db="UniProtKB">
        <authorList>
            <consortium name="RefSeq"/>
        </authorList>
    </citation>
    <scope>IDENTIFICATION</scope>
    <source>
        <tissue evidence="10">Total insect</tissue>
    </source>
</reference>
<dbReference type="InterPro" id="IPR036388">
    <property type="entry name" value="WH-like_DNA-bd_sf"/>
</dbReference>
<dbReference type="SUPFAM" id="SSF46689">
    <property type="entry name" value="Homeodomain-like"/>
    <property type="match status" value="1"/>
</dbReference>
<comment type="subcellular location">
    <subcellularLocation>
        <location evidence="1 6">Nucleus</location>
    </subcellularLocation>
</comment>
<dbReference type="RefSeq" id="XP_034231723.1">
    <property type="nucleotide sequence ID" value="XM_034375832.1"/>
</dbReference>
<sequence>MSAVANFAKLATATGPPSSKRPVRQSLLSVREKIDAIDRVHEGESKAAVARDIGVPESTLRGWCKTEDKLRSLARACEGSDTPPSDLDKGLDQDPYSPEPLTKRFRVESENKPAEGVDDALLYWLKQQQQHVGLAMNEHLLDAKMAADGVVGADNSSWFWRWYKQYGVQTQPLPLAERAERVDRLSAADIERERERELQLRERTVGTVGTDLTTSITTGHMSPSMSPPSQPEYLDRDYDTPLSLVKRERPAENREAENDSHLAMNHLNHNHLQHHDHLLQQHVKDSLDNNNVTDLRKQASNQAANQRVVESEDEDDEPPETAAEAVKHGERFLRWLECCSDPSVTALQILQFRYLLNNVRACADRRSRQGKSKDRERSRRK</sequence>
<evidence type="ECO:0000256" key="7">
    <source>
        <dbReference type="SAM" id="MobiDB-lite"/>
    </source>
</evidence>
<dbReference type="PANTHER" id="PTHR33215">
    <property type="entry name" value="PROTEIN DISTAL ANTENNA"/>
    <property type="match status" value="1"/>
</dbReference>
<dbReference type="GO" id="GO:0005634">
    <property type="term" value="C:nucleus"/>
    <property type="evidence" value="ECO:0007669"/>
    <property type="project" value="UniProtKB-SubCell"/>
</dbReference>
<keyword evidence="2" id="KW-0217">Developmental protein</keyword>
<dbReference type="InterPro" id="IPR051839">
    <property type="entry name" value="RD_transcriptional_regulator"/>
</dbReference>
<protein>
    <submittedName>
        <fullName evidence="10">Protein distal antenna</fullName>
    </submittedName>
</protein>
<dbReference type="InterPro" id="IPR007889">
    <property type="entry name" value="HTH_Psq"/>
</dbReference>
<evidence type="ECO:0000256" key="6">
    <source>
        <dbReference type="PROSITE-ProRule" id="PRU00320"/>
    </source>
</evidence>
<feature type="region of interest" description="Disordered" evidence="7">
    <location>
        <begin position="76"/>
        <end position="100"/>
    </location>
</feature>
<evidence type="ECO:0000256" key="2">
    <source>
        <dbReference type="ARBA" id="ARBA00022473"/>
    </source>
</evidence>
<dbReference type="Proteomes" id="UP000515158">
    <property type="component" value="Unplaced"/>
</dbReference>
<accession>A0A6P8XXB3</accession>